<dbReference type="RefSeq" id="WP_024663460.1">
    <property type="nucleotide sequence ID" value="NZ_JAGSOW010000001.1"/>
</dbReference>
<evidence type="ECO:0000256" key="1">
    <source>
        <dbReference type="SAM" id="MobiDB-lite"/>
    </source>
</evidence>
<sequence length="99" mass="10897">MTKKSERYFKKIKIVTKNSQMEQKGDPDSDFSQNFFIFGNFVHACCFITHMMTATLAENRGTRIKGNKACDPGGRCDGPRVDLSDNAQNATTGQPGSAS</sequence>
<accession>A0AB35JIU6</accession>
<name>A0AB35JIU6_PSESY</name>
<evidence type="ECO:0000256" key="2">
    <source>
        <dbReference type="SAM" id="Phobius"/>
    </source>
</evidence>
<dbReference type="EMBL" id="JAGSOW010000001">
    <property type="protein sequence ID" value="MDC3734294.1"/>
    <property type="molecule type" value="Genomic_DNA"/>
</dbReference>
<keyword evidence="2" id="KW-0812">Transmembrane</keyword>
<proteinExistence type="predicted"/>
<protein>
    <submittedName>
        <fullName evidence="3">Uncharacterized protein</fullName>
    </submittedName>
</protein>
<evidence type="ECO:0000313" key="3">
    <source>
        <dbReference type="EMBL" id="MDC3734294.1"/>
    </source>
</evidence>
<feature type="compositionally biased region" description="Polar residues" evidence="1">
    <location>
        <begin position="85"/>
        <end position="99"/>
    </location>
</feature>
<evidence type="ECO:0000313" key="4">
    <source>
        <dbReference type="Proteomes" id="UP001220207"/>
    </source>
</evidence>
<organism evidence="3 4">
    <name type="scientific">Pseudomonas syringae pv. syringae</name>
    <dbReference type="NCBI Taxonomy" id="321"/>
    <lineage>
        <taxon>Bacteria</taxon>
        <taxon>Pseudomonadati</taxon>
        <taxon>Pseudomonadota</taxon>
        <taxon>Gammaproteobacteria</taxon>
        <taxon>Pseudomonadales</taxon>
        <taxon>Pseudomonadaceae</taxon>
        <taxon>Pseudomonas</taxon>
        <taxon>Pseudomonas syringae</taxon>
    </lineage>
</organism>
<dbReference type="Proteomes" id="UP001220207">
    <property type="component" value="Unassembled WGS sequence"/>
</dbReference>
<gene>
    <name evidence="3" type="ORF">KDL27_00630</name>
</gene>
<keyword evidence="2" id="KW-1133">Transmembrane helix</keyword>
<feature type="region of interest" description="Disordered" evidence="1">
    <location>
        <begin position="67"/>
        <end position="99"/>
    </location>
</feature>
<comment type="caution">
    <text evidence="3">The sequence shown here is derived from an EMBL/GenBank/DDBJ whole genome shotgun (WGS) entry which is preliminary data.</text>
</comment>
<reference evidence="3" key="1">
    <citation type="submission" date="2021-04" db="EMBL/GenBank/DDBJ databases">
        <title>Genome Sequence and Comparative Genome Analysis of Pseudomonas syringae pv. syringae strains EC33 and LMG5496 isolated from Citrus plants from Tunisia and Greece.</title>
        <authorList>
            <person name="Abdellatif E."/>
            <person name="Baeyen S."/>
        </authorList>
    </citation>
    <scope>NUCLEOTIDE SEQUENCE</scope>
    <source>
        <strain evidence="3">LMG 5496</strain>
    </source>
</reference>
<dbReference type="AlphaFoldDB" id="A0AB35JIU6"/>
<keyword evidence="2" id="KW-0472">Membrane</keyword>
<feature type="transmembrane region" description="Helical" evidence="2">
    <location>
        <begin position="35"/>
        <end position="57"/>
    </location>
</feature>